<dbReference type="InterPro" id="IPR033453">
    <property type="entry name" value="Glyco_hydro_30_TIM-barrel"/>
</dbReference>
<evidence type="ECO:0000256" key="5">
    <source>
        <dbReference type="ARBA" id="ARBA00022801"/>
    </source>
</evidence>
<dbReference type="InterPro" id="IPR001139">
    <property type="entry name" value="Glyco_hydro_30"/>
</dbReference>
<dbReference type="EC" id="3.2.1.45" evidence="3 6"/>
<comment type="similarity">
    <text evidence="2 6">Belongs to the glycosyl hydrolase 30 family.</text>
</comment>
<evidence type="ECO:0000313" key="9">
    <source>
        <dbReference type="Proteomes" id="UP001159363"/>
    </source>
</evidence>
<evidence type="ECO:0000256" key="6">
    <source>
        <dbReference type="RuleBase" id="RU361188"/>
    </source>
</evidence>
<evidence type="ECO:0000256" key="4">
    <source>
        <dbReference type="ARBA" id="ARBA00022729"/>
    </source>
</evidence>
<evidence type="ECO:0000256" key="3">
    <source>
        <dbReference type="ARBA" id="ARBA00012658"/>
    </source>
</evidence>
<keyword evidence="6" id="KW-0326">Glycosidase</keyword>
<organism evidence="8 9">
    <name type="scientific">Dryococelus australis</name>
    <dbReference type="NCBI Taxonomy" id="614101"/>
    <lineage>
        <taxon>Eukaryota</taxon>
        <taxon>Metazoa</taxon>
        <taxon>Ecdysozoa</taxon>
        <taxon>Arthropoda</taxon>
        <taxon>Hexapoda</taxon>
        <taxon>Insecta</taxon>
        <taxon>Pterygota</taxon>
        <taxon>Neoptera</taxon>
        <taxon>Polyneoptera</taxon>
        <taxon>Phasmatodea</taxon>
        <taxon>Verophasmatodea</taxon>
        <taxon>Anareolatae</taxon>
        <taxon>Phasmatidae</taxon>
        <taxon>Eurycanthinae</taxon>
        <taxon>Dryococelus</taxon>
    </lineage>
</organism>
<evidence type="ECO:0000256" key="1">
    <source>
        <dbReference type="ARBA" id="ARBA00001013"/>
    </source>
</evidence>
<dbReference type="SUPFAM" id="SSF51445">
    <property type="entry name" value="(Trans)glycosidases"/>
    <property type="match status" value="1"/>
</dbReference>
<dbReference type="EMBL" id="JARBHB010000008">
    <property type="protein sequence ID" value="KAJ8876434.1"/>
    <property type="molecule type" value="Genomic_DNA"/>
</dbReference>
<evidence type="ECO:0000313" key="8">
    <source>
        <dbReference type="EMBL" id="KAJ8876434.1"/>
    </source>
</evidence>
<reference evidence="8 9" key="1">
    <citation type="submission" date="2023-02" db="EMBL/GenBank/DDBJ databases">
        <title>LHISI_Scaffold_Assembly.</title>
        <authorList>
            <person name="Stuart O.P."/>
            <person name="Cleave R."/>
            <person name="Magrath M.J.L."/>
            <person name="Mikheyev A.S."/>
        </authorList>
    </citation>
    <scope>NUCLEOTIDE SEQUENCE [LARGE SCALE GENOMIC DNA]</scope>
    <source>
        <strain evidence="8">Daus_M_001</strain>
        <tissue evidence="8">Leg muscle</tissue>
    </source>
</reference>
<keyword evidence="5 6" id="KW-0378">Hydrolase</keyword>
<dbReference type="PANTHER" id="PTHR11069">
    <property type="entry name" value="GLUCOSYLCERAMIDASE"/>
    <property type="match status" value="1"/>
</dbReference>
<keyword evidence="6" id="KW-0746">Sphingolipid metabolism</keyword>
<protein>
    <recommendedName>
        <fullName evidence="3 6">Glucosylceramidase</fullName>
        <ecNumber evidence="3 6">3.2.1.45</ecNumber>
    </recommendedName>
</protein>
<accession>A0ABQ9GWQ8</accession>
<dbReference type="Proteomes" id="UP001159363">
    <property type="component" value="Chromosome 7"/>
</dbReference>
<proteinExistence type="inferred from homology"/>
<dbReference type="Pfam" id="PF02055">
    <property type="entry name" value="Glyco_hydro_30"/>
    <property type="match status" value="1"/>
</dbReference>
<gene>
    <name evidence="8" type="ORF">PR048_020879</name>
</gene>
<keyword evidence="6" id="KW-0443">Lipid metabolism</keyword>
<dbReference type="Gene3D" id="3.20.20.80">
    <property type="entry name" value="Glycosidases"/>
    <property type="match status" value="1"/>
</dbReference>
<comment type="caution">
    <text evidence="8">The sequence shown here is derived from an EMBL/GenBank/DDBJ whole genome shotgun (WGS) entry which is preliminary data.</text>
</comment>
<evidence type="ECO:0000256" key="2">
    <source>
        <dbReference type="ARBA" id="ARBA00005382"/>
    </source>
</evidence>
<evidence type="ECO:0000259" key="7">
    <source>
        <dbReference type="Pfam" id="PF02055"/>
    </source>
</evidence>
<name>A0ABQ9GWQ8_9NEOP</name>
<dbReference type="PANTHER" id="PTHR11069:SF23">
    <property type="entry name" value="LYSOSOMAL ACID GLUCOSYLCERAMIDASE"/>
    <property type="match status" value="1"/>
</dbReference>
<keyword evidence="9" id="KW-1185">Reference proteome</keyword>
<keyword evidence="4" id="KW-0732">Signal</keyword>
<comment type="catalytic activity">
    <reaction evidence="1">
        <text>a beta-D-glucosyl-(1&lt;-&gt;1')-N-acylsphing-4-enine + H2O = an N-acylsphing-4-enine + D-glucose</text>
        <dbReference type="Rhea" id="RHEA:13269"/>
        <dbReference type="ChEBI" id="CHEBI:4167"/>
        <dbReference type="ChEBI" id="CHEBI:15377"/>
        <dbReference type="ChEBI" id="CHEBI:22801"/>
        <dbReference type="ChEBI" id="CHEBI:52639"/>
        <dbReference type="EC" id="3.2.1.45"/>
    </reaction>
    <physiologicalReaction direction="left-to-right" evidence="1">
        <dbReference type="Rhea" id="RHEA:13270"/>
    </physiologicalReaction>
</comment>
<dbReference type="InterPro" id="IPR017853">
    <property type="entry name" value="GH"/>
</dbReference>
<sequence length="91" mass="10433">MYEKHGIKFWGLSPQNEPYNGLTHGGWNTMGWTPEKIRDWLVGHLVPTLHSAGYSYLKIMVEDDSRSNLKLYADLVSITIYLSVCSSYTIH</sequence>
<feature type="domain" description="Glycosyl hydrolase family 30 TIM-barrel" evidence="7">
    <location>
        <begin position="2"/>
        <end position="76"/>
    </location>
</feature>